<evidence type="ECO:0000313" key="3">
    <source>
        <dbReference type="Proteomes" id="UP001235303"/>
    </source>
</evidence>
<gene>
    <name evidence="2" type="ORF">PMG71_20630</name>
</gene>
<organism evidence="2 3">
    <name type="scientific">Roseofilum acuticapitatum BLCC-M154</name>
    <dbReference type="NCBI Taxonomy" id="3022444"/>
    <lineage>
        <taxon>Bacteria</taxon>
        <taxon>Bacillati</taxon>
        <taxon>Cyanobacteriota</taxon>
        <taxon>Cyanophyceae</taxon>
        <taxon>Desertifilales</taxon>
        <taxon>Desertifilaceae</taxon>
        <taxon>Roseofilum</taxon>
        <taxon>Roseofilum acuticapitatum</taxon>
    </lineage>
</organism>
<reference evidence="2 3" key="1">
    <citation type="submission" date="2023-01" db="EMBL/GenBank/DDBJ databases">
        <title>Novel diversity within Roseofilum (Cyanobacteria; Desertifilaceae) from marine benthic mats with descriptions of four novel species.</title>
        <authorList>
            <person name="Wang Y."/>
            <person name="Berthold D.E."/>
            <person name="Hu J."/>
            <person name="Lefler F.W."/>
            <person name="Laughinghouse H.D. IV."/>
        </authorList>
    </citation>
    <scope>NUCLEOTIDE SEQUENCE [LARGE SCALE GENOMIC DNA]</scope>
    <source>
        <strain evidence="2 3">BLCC-M154</strain>
    </source>
</reference>
<sequence>MFDPTSSSSLWSQFRAAYPTASLISELLQIHEQQYVVRVQIECGNLVLATGLSADRHIEKAEDRARERAIALLQLPSLQPNPAPPSVPPTVVKPAVEPTVELAPPPEPSPPKPPAPKPQAKALKVPEPEPETWSPMPPLEDDPEEYADEPLPPPPEPESEPKPASEEEFDFSDISLKIDMELKHIGWNSKRESDYLKRIYGKNKRMILGDEEMKEFLDYLQAYAQTDVELKKVGWSAEQGKDYLKSQYPESQGSRLMLTCSQIKEFLQHLQQTGSSGDEFF</sequence>
<feature type="compositionally biased region" description="Acidic residues" evidence="1">
    <location>
        <begin position="139"/>
        <end position="148"/>
    </location>
</feature>
<keyword evidence="3" id="KW-1185">Reference proteome</keyword>
<feature type="compositionally biased region" description="Pro residues" evidence="1">
    <location>
        <begin position="103"/>
        <end position="117"/>
    </location>
</feature>
<dbReference type="RefSeq" id="WP_283755591.1">
    <property type="nucleotide sequence ID" value="NZ_JAQOSP010000131.1"/>
</dbReference>
<evidence type="ECO:0008006" key="4">
    <source>
        <dbReference type="Google" id="ProtNLM"/>
    </source>
</evidence>
<dbReference type="Proteomes" id="UP001235303">
    <property type="component" value="Unassembled WGS sequence"/>
</dbReference>
<evidence type="ECO:0000313" key="2">
    <source>
        <dbReference type="EMBL" id="MDJ1171838.1"/>
    </source>
</evidence>
<name>A0ABT7AY51_9CYAN</name>
<accession>A0ABT7AY51</accession>
<protein>
    <recommendedName>
        <fullName evidence="4">DRBM domain-containing protein</fullName>
    </recommendedName>
</protein>
<evidence type="ECO:0000256" key="1">
    <source>
        <dbReference type="SAM" id="MobiDB-lite"/>
    </source>
</evidence>
<comment type="caution">
    <text evidence="2">The sequence shown here is derived from an EMBL/GenBank/DDBJ whole genome shotgun (WGS) entry which is preliminary data.</text>
</comment>
<dbReference type="EMBL" id="JAQOSP010000131">
    <property type="protein sequence ID" value="MDJ1171838.1"/>
    <property type="molecule type" value="Genomic_DNA"/>
</dbReference>
<proteinExistence type="predicted"/>
<feature type="region of interest" description="Disordered" evidence="1">
    <location>
        <begin position="100"/>
        <end position="167"/>
    </location>
</feature>